<keyword evidence="1" id="KW-1133">Transmembrane helix</keyword>
<dbReference type="Proteomes" id="UP000290289">
    <property type="component" value="Chromosome 9"/>
</dbReference>
<dbReference type="AlphaFoldDB" id="A0A498J035"/>
<evidence type="ECO:0000313" key="3">
    <source>
        <dbReference type="Proteomes" id="UP000290289"/>
    </source>
</evidence>
<accession>A0A498J035</accession>
<dbReference type="EMBL" id="RDQH01000335">
    <property type="protein sequence ID" value="RXH89049.1"/>
    <property type="molecule type" value="Genomic_DNA"/>
</dbReference>
<proteinExistence type="predicted"/>
<evidence type="ECO:0000256" key="1">
    <source>
        <dbReference type="SAM" id="Phobius"/>
    </source>
</evidence>
<protein>
    <submittedName>
        <fullName evidence="2">Uncharacterized protein</fullName>
    </submittedName>
</protein>
<gene>
    <name evidence="2" type="ORF">DVH24_000648</name>
</gene>
<feature type="transmembrane region" description="Helical" evidence="1">
    <location>
        <begin position="32"/>
        <end position="51"/>
    </location>
</feature>
<reference evidence="2 3" key="1">
    <citation type="submission" date="2018-10" db="EMBL/GenBank/DDBJ databases">
        <title>A high-quality apple genome assembly.</title>
        <authorList>
            <person name="Hu J."/>
        </authorList>
    </citation>
    <scope>NUCLEOTIDE SEQUENCE [LARGE SCALE GENOMIC DNA]</scope>
    <source>
        <strain evidence="3">cv. HFTH1</strain>
        <tissue evidence="2">Young leaf</tissue>
    </source>
</reference>
<name>A0A498J035_MALDO</name>
<organism evidence="2 3">
    <name type="scientific">Malus domestica</name>
    <name type="common">Apple</name>
    <name type="synonym">Pyrus malus</name>
    <dbReference type="NCBI Taxonomy" id="3750"/>
    <lineage>
        <taxon>Eukaryota</taxon>
        <taxon>Viridiplantae</taxon>
        <taxon>Streptophyta</taxon>
        <taxon>Embryophyta</taxon>
        <taxon>Tracheophyta</taxon>
        <taxon>Spermatophyta</taxon>
        <taxon>Magnoliopsida</taxon>
        <taxon>eudicotyledons</taxon>
        <taxon>Gunneridae</taxon>
        <taxon>Pentapetalae</taxon>
        <taxon>rosids</taxon>
        <taxon>fabids</taxon>
        <taxon>Rosales</taxon>
        <taxon>Rosaceae</taxon>
        <taxon>Amygdaloideae</taxon>
        <taxon>Maleae</taxon>
        <taxon>Malus</taxon>
    </lineage>
</organism>
<keyword evidence="1" id="KW-0812">Transmembrane</keyword>
<evidence type="ECO:0000313" key="2">
    <source>
        <dbReference type="EMBL" id="RXH89049.1"/>
    </source>
</evidence>
<comment type="caution">
    <text evidence="2">The sequence shown here is derived from an EMBL/GenBank/DDBJ whole genome shotgun (WGS) entry which is preliminary data.</text>
</comment>
<sequence>VAILSVEFLGVILSLQQHTSPTGYRLHQSLEIVLLFWASSFFSLLLAFPNLESSSFPRMRNLKSTTQNSLIVAPALPHSSYPDGSFSPFDSILVMYRLGIHLNLDKHEKHTVLLDPSNHRIVYHQFKLCRTSLMKL</sequence>
<keyword evidence="3" id="KW-1185">Reference proteome</keyword>
<keyword evidence="1" id="KW-0472">Membrane</keyword>
<feature type="non-terminal residue" evidence="2">
    <location>
        <position position="1"/>
    </location>
</feature>